<evidence type="ECO:0000259" key="2">
    <source>
        <dbReference type="Pfam" id="PF02833"/>
    </source>
</evidence>
<dbReference type="Gene3D" id="3.10.310.20">
    <property type="entry name" value="DHHA2 domain"/>
    <property type="match status" value="1"/>
</dbReference>
<dbReference type="GO" id="GO:0004309">
    <property type="term" value="F:exopolyphosphatase activity"/>
    <property type="evidence" value="ECO:0007669"/>
    <property type="project" value="TreeGrafter"/>
</dbReference>
<gene>
    <name evidence="3" type="ORF">TIFTF001_027886</name>
</gene>
<dbReference type="EMBL" id="BTGU01000081">
    <property type="protein sequence ID" value="GMN58795.1"/>
    <property type="molecule type" value="Genomic_DNA"/>
</dbReference>
<dbReference type="InterPro" id="IPR004097">
    <property type="entry name" value="DHHA2"/>
</dbReference>
<dbReference type="InterPro" id="IPR038222">
    <property type="entry name" value="DHHA2_dom_sf"/>
</dbReference>
<feature type="compositionally biased region" description="Low complexity" evidence="1">
    <location>
        <begin position="44"/>
        <end position="54"/>
    </location>
</feature>
<accession>A0AA88DP90</accession>
<dbReference type="PANTHER" id="PTHR12112:SF52">
    <property type="entry name" value="DHHA2 DOMAIN-CONTAINING PROTEIN"/>
    <property type="match status" value="1"/>
</dbReference>
<dbReference type="PANTHER" id="PTHR12112">
    <property type="entry name" value="BNIP - RELATED"/>
    <property type="match status" value="1"/>
</dbReference>
<feature type="domain" description="DHHA2" evidence="2">
    <location>
        <begin position="408"/>
        <end position="551"/>
    </location>
</feature>
<dbReference type="InterPro" id="IPR038763">
    <property type="entry name" value="DHH_sf"/>
</dbReference>
<dbReference type="Proteomes" id="UP001187192">
    <property type="component" value="Unassembled WGS sequence"/>
</dbReference>
<dbReference type="Pfam" id="PF02833">
    <property type="entry name" value="DHHA2"/>
    <property type="match status" value="1"/>
</dbReference>
<evidence type="ECO:0000313" key="3">
    <source>
        <dbReference type="EMBL" id="GMN58795.1"/>
    </source>
</evidence>
<organism evidence="3 4">
    <name type="scientific">Ficus carica</name>
    <name type="common">Common fig</name>
    <dbReference type="NCBI Taxonomy" id="3494"/>
    <lineage>
        <taxon>Eukaryota</taxon>
        <taxon>Viridiplantae</taxon>
        <taxon>Streptophyta</taxon>
        <taxon>Embryophyta</taxon>
        <taxon>Tracheophyta</taxon>
        <taxon>Spermatophyta</taxon>
        <taxon>Magnoliopsida</taxon>
        <taxon>eudicotyledons</taxon>
        <taxon>Gunneridae</taxon>
        <taxon>Pentapetalae</taxon>
        <taxon>rosids</taxon>
        <taxon>fabids</taxon>
        <taxon>Rosales</taxon>
        <taxon>Moraceae</taxon>
        <taxon>Ficeae</taxon>
        <taxon>Ficus</taxon>
    </lineage>
</organism>
<comment type="caution">
    <text evidence="3">The sequence shown here is derived from an EMBL/GenBank/DDBJ whole genome shotgun (WGS) entry which is preliminary data.</text>
</comment>
<protein>
    <recommendedName>
        <fullName evidence="2">DHHA2 domain-containing protein</fullName>
    </recommendedName>
</protein>
<name>A0AA88DP90_FICCA</name>
<evidence type="ECO:0000313" key="4">
    <source>
        <dbReference type="Proteomes" id="UP001187192"/>
    </source>
</evidence>
<reference evidence="3" key="1">
    <citation type="submission" date="2023-07" db="EMBL/GenBank/DDBJ databases">
        <title>draft genome sequence of fig (Ficus carica).</title>
        <authorList>
            <person name="Takahashi T."/>
            <person name="Nishimura K."/>
        </authorList>
    </citation>
    <scope>NUCLEOTIDE SEQUENCE</scope>
</reference>
<dbReference type="GO" id="GO:0005737">
    <property type="term" value="C:cytoplasm"/>
    <property type="evidence" value="ECO:0007669"/>
    <property type="project" value="InterPro"/>
</dbReference>
<dbReference type="AlphaFoldDB" id="A0AA88DP90"/>
<dbReference type="SUPFAM" id="SSF64182">
    <property type="entry name" value="DHH phosphoesterases"/>
    <property type="match status" value="1"/>
</dbReference>
<proteinExistence type="predicted"/>
<dbReference type="Gene3D" id="3.90.1640.10">
    <property type="entry name" value="inorganic pyrophosphatase (n-terminal core)"/>
    <property type="match status" value="1"/>
</dbReference>
<sequence>MGSPRAFALQSDQESYVRRREDPYYQGLLTKNDDQAFTFDFHGSTSSQNISRSISDIDDTRHEKPVSYMSAKLTAPPSEDSVTDFVFEPFKQSSEKSSKVPKTGSFAFLSTLSDSSYNSPGDPQDSENEPDYQTLLDESKSTFDKTYVVNKRKMDLSSIPLPQSAASFYSGISPQMEVVELCESSKRLNLYLKAQKDEVYAGVPGRFLHAVIGQDVPDVGSVASTIMYAFYLHKTQNTDQLCTVPVINMKRADLNAHTDLQWLLDSCQIDQTNLIFVDEVDLSYYDLFGSLKLVVLNGHKLPVKQEALKDAVVEILTCRKGESAYPWVEIVTETEDCSCCTFVAEKFALTSPEILVGKGISRLLLAGILLDSGNLTNAHCSSKDKYLATLLIQGAGRLGCNGLYQILRYKKQDVTNLKVIDILRKDFKRWARVGNPDGVNARLTVSHIGMSSVTISLGQLLTHEDTATQEIKHFQQLEKLRLLMIVSGYNDTKNNFKREILVSAESAELMKNLLFFFNSNATKLPLKVLHRPGLREDMRAFEIDKVISRKTIERLLEEFGGTSKG</sequence>
<evidence type="ECO:0000256" key="1">
    <source>
        <dbReference type="SAM" id="MobiDB-lite"/>
    </source>
</evidence>
<feature type="region of interest" description="Disordered" evidence="1">
    <location>
        <begin position="42"/>
        <end position="63"/>
    </location>
</feature>
<keyword evidence="4" id="KW-1185">Reference proteome</keyword>